<keyword evidence="2" id="KW-1185">Reference proteome</keyword>
<keyword evidence="1" id="KW-0808">Transferase</keyword>
<comment type="caution">
    <text evidence="1">The sequence shown here is derived from an EMBL/GenBank/DDBJ whole genome shotgun (WGS) entry which is preliminary data.</text>
</comment>
<gene>
    <name evidence="1" type="ORF">J2X78_001929</name>
</gene>
<dbReference type="Proteomes" id="UP001246858">
    <property type="component" value="Unassembled WGS sequence"/>
</dbReference>
<accession>A0ACC6KW34</accession>
<organism evidence="1 2">
    <name type="scientific">Pedobacter africanus</name>
    <dbReference type="NCBI Taxonomy" id="151894"/>
    <lineage>
        <taxon>Bacteria</taxon>
        <taxon>Pseudomonadati</taxon>
        <taxon>Bacteroidota</taxon>
        <taxon>Sphingobacteriia</taxon>
        <taxon>Sphingobacteriales</taxon>
        <taxon>Sphingobacteriaceae</taxon>
        <taxon>Pedobacter</taxon>
    </lineage>
</organism>
<reference evidence="1" key="1">
    <citation type="submission" date="2023-07" db="EMBL/GenBank/DDBJ databases">
        <title>Sorghum-associated microbial communities from plants grown in Nebraska, USA.</title>
        <authorList>
            <person name="Schachtman D."/>
        </authorList>
    </citation>
    <scope>NUCLEOTIDE SEQUENCE</scope>
    <source>
        <strain evidence="1">2697</strain>
    </source>
</reference>
<name>A0ACC6KW34_9SPHI</name>
<protein>
    <submittedName>
        <fullName evidence="1">Sensor histidine kinase YesM</fullName>
    </submittedName>
</protein>
<evidence type="ECO:0000313" key="2">
    <source>
        <dbReference type="Proteomes" id="UP001246858"/>
    </source>
</evidence>
<dbReference type="EMBL" id="JAVDTF010000001">
    <property type="protein sequence ID" value="MDR6783377.1"/>
    <property type="molecule type" value="Genomic_DNA"/>
</dbReference>
<keyword evidence="1" id="KW-0418">Kinase</keyword>
<proteinExistence type="predicted"/>
<evidence type="ECO:0000313" key="1">
    <source>
        <dbReference type="EMBL" id="MDR6783377.1"/>
    </source>
</evidence>
<sequence>MKLSIIILIPLLLISAIEVNGQKHGLKAIDSMKAVLKTYKTLDSARIKITYRISDAYRNIDTDSAMRYAEQGLASAKKINWPRGIAAFYDHLGSLYSNNGSYEKAIQYYKASLKINKSIANKRAEAGNIINIGSVYQRQGDDARALENSFKALAITQAIDDKGYTALLYGNISDVYFSQENFKIALSYSLKAFRTYEQLNDLSGLARSADRIGSVYLATKKLKEAEPYFQQSLKHYKELDDKMGQAKTLSHIALMHEGNANQKLEYLTMAQQLFDETNPLHPNSITNLGNIGTTYTRLFFKTKDPRTAQKATFYLKKAVAASKQVGDRDNLGYFSGELALLQENNGQYQDALLNYKKSRQISDSLYSQESKNKIASLAAQYTFRKKEETYKQQQQVSKLQMRQVYLYGALVIILVSSILIFLLNRSRIRHLRLKNEVQKKQAEEQNKELINRNKLSESELKAIRAQMNPHFIFNVLNSIESYIVENDSKTASRLVQKFASLSRLILENSTQSMVSADREWKALQLYAELEVMRFNKQFSCSFHADPSIDLSRILLPPMLVQPLIENAIHHGMRNSTAENNAITISLEQTESILLFTVEDNGIGIDEAEKFKTFSAIKSKSIGLSSIKERIEIFNVMNPEHRAQFELRNKRTSEGRGTIAKLTLPKVFREN</sequence>